<gene>
    <name evidence="2" type="ORF">niasHT_009160</name>
</gene>
<reference evidence="2 3" key="1">
    <citation type="submission" date="2024-10" db="EMBL/GenBank/DDBJ databases">
        <authorList>
            <person name="Kim D."/>
        </authorList>
    </citation>
    <scope>NUCLEOTIDE SEQUENCE [LARGE SCALE GENOMIC DNA]</scope>
    <source>
        <strain evidence="2">BH-2024</strain>
    </source>
</reference>
<dbReference type="EMBL" id="JBICBT010000021">
    <property type="protein sequence ID" value="KAL3125794.1"/>
    <property type="molecule type" value="Genomic_DNA"/>
</dbReference>
<evidence type="ECO:0000256" key="1">
    <source>
        <dbReference type="SAM" id="MobiDB-lite"/>
    </source>
</evidence>
<comment type="caution">
    <text evidence="2">The sequence shown here is derived from an EMBL/GenBank/DDBJ whole genome shotgun (WGS) entry which is preliminary data.</text>
</comment>
<accession>A0ABD2ME47</accession>
<dbReference type="Proteomes" id="UP001620626">
    <property type="component" value="Unassembled WGS sequence"/>
</dbReference>
<protein>
    <submittedName>
        <fullName evidence="2">Uncharacterized protein</fullName>
    </submittedName>
</protein>
<feature type="compositionally biased region" description="Basic and acidic residues" evidence="1">
    <location>
        <begin position="13"/>
        <end position="22"/>
    </location>
</feature>
<sequence>MPMPSLNKTHRSKSADRQEPSMHRKFWTWTHQKPNTASFGLDSKKEVSSRREVLGMPMPSLNKTHRSKSADRQEPSMHRKFWTWTHQKPNTASFGLDSKKEVSSRREVLGMPMPSLNKTHRSKSADRQEPSMHRKFWTWTHQKPNTASFGLDSKKEVSSRREVLGMPMPSLNKTHRSKSADRQEPSMHRKFWTWTHQKPNTASFGLDSKKEVSSRREVLGMPMPSLNKTHRSKSADRQEPSMHRKFWTWTHQKPNTASFGLDSKKEVSSRREACQCRASTRRTEANPPIVKNQACTANFGFGPIKSQIRLNSGLTRRRKSAQEGRHANAEPQQDAQKQIRRSSRTKHAPQILDLDPSKAKYGFIRA</sequence>
<proteinExistence type="predicted"/>
<feature type="region of interest" description="Disordered" evidence="1">
    <location>
        <begin position="1"/>
        <end position="75"/>
    </location>
</feature>
<organism evidence="2 3">
    <name type="scientific">Heterodera trifolii</name>
    <dbReference type="NCBI Taxonomy" id="157864"/>
    <lineage>
        <taxon>Eukaryota</taxon>
        <taxon>Metazoa</taxon>
        <taxon>Ecdysozoa</taxon>
        <taxon>Nematoda</taxon>
        <taxon>Chromadorea</taxon>
        <taxon>Rhabditida</taxon>
        <taxon>Tylenchina</taxon>
        <taxon>Tylenchomorpha</taxon>
        <taxon>Tylenchoidea</taxon>
        <taxon>Heteroderidae</taxon>
        <taxon>Heteroderinae</taxon>
        <taxon>Heterodera</taxon>
    </lineage>
</organism>
<feature type="compositionally biased region" description="Basic and acidic residues" evidence="1">
    <location>
        <begin position="42"/>
        <end position="53"/>
    </location>
</feature>
<feature type="compositionally biased region" description="Basic residues" evidence="1">
    <location>
        <begin position="338"/>
        <end position="347"/>
    </location>
</feature>
<name>A0ABD2ME47_9BILA</name>
<feature type="compositionally biased region" description="Polar residues" evidence="1">
    <location>
        <begin position="29"/>
        <end position="38"/>
    </location>
</feature>
<dbReference type="AlphaFoldDB" id="A0ABD2ME47"/>
<evidence type="ECO:0000313" key="2">
    <source>
        <dbReference type="EMBL" id="KAL3125794.1"/>
    </source>
</evidence>
<feature type="region of interest" description="Disordered" evidence="1">
    <location>
        <begin position="312"/>
        <end position="366"/>
    </location>
</feature>
<evidence type="ECO:0000313" key="3">
    <source>
        <dbReference type="Proteomes" id="UP001620626"/>
    </source>
</evidence>
<keyword evidence="3" id="KW-1185">Reference proteome</keyword>